<keyword evidence="3" id="KW-0012">Acyltransferase</keyword>
<gene>
    <name evidence="5" type="ORF">RM540_08845</name>
</gene>
<dbReference type="Pfam" id="PF00132">
    <property type="entry name" value="Hexapep"/>
    <property type="match status" value="1"/>
</dbReference>
<evidence type="ECO:0000313" key="6">
    <source>
        <dbReference type="Proteomes" id="UP001267426"/>
    </source>
</evidence>
<protein>
    <submittedName>
        <fullName evidence="5">Gamma carbonic anhydrase family protein</fullName>
    </submittedName>
</protein>
<dbReference type="InterPro" id="IPR018357">
    <property type="entry name" value="Hexapep_transf_CS"/>
</dbReference>
<evidence type="ECO:0000256" key="1">
    <source>
        <dbReference type="ARBA" id="ARBA00022679"/>
    </source>
</evidence>
<dbReference type="RefSeq" id="WP_311663224.1">
    <property type="nucleotide sequence ID" value="NZ_JAVRHT010000018.1"/>
</dbReference>
<comment type="caution">
    <text evidence="5">The sequence shown here is derived from an EMBL/GenBank/DDBJ whole genome shotgun (WGS) entry which is preliminary data.</text>
</comment>
<evidence type="ECO:0000313" key="5">
    <source>
        <dbReference type="EMBL" id="MDT0631849.1"/>
    </source>
</evidence>
<dbReference type="PANTHER" id="PTHR13061:SF29">
    <property type="entry name" value="GAMMA CARBONIC ANHYDRASE-LIKE 1, MITOCHONDRIAL-RELATED"/>
    <property type="match status" value="1"/>
</dbReference>
<dbReference type="InterPro" id="IPR050484">
    <property type="entry name" value="Transf_Hexapept/Carb_Anhydrase"/>
</dbReference>
<sequence length="191" mass="19473">MTSAFLGRSPRLGSPVFVADTAAVVGDVTLGDGASVWYGASLRGDVHWIEVGAGSNVQDNATVHVSRGTHPCRIGADVTVGHNAVVHGCTVEDGVLIGMGAVVLDGAVIGAGSIVGAGALVAGGVVVPPRSLVVGLPARVVRPLTDDEVEANRANARHYVRMSRMYLGLDRPDPGGGAANPFYTDDRPGRS</sequence>
<proteinExistence type="predicted"/>
<dbReference type="PANTHER" id="PTHR13061">
    <property type="entry name" value="DYNACTIN SUBUNIT P25"/>
    <property type="match status" value="1"/>
</dbReference>
<dbReference type="InterPro" id="IPR047324">
    <property type="entry name" value="LbH_gamma_CA-like"/>
</dbReference>
<dbReference type="EMBL" id="JAVRHT010000018">
    <property type="protein sequence ID" value="MDT0631849.1"/>
    <property type="molecule type" value="Genomic_DNA"/>
</dbReference>
<evidence type="ECO:0000256" key="4">
    <source>
        <dbReference type="SAM" id="MobiDB-lite"/>
    </source>
</evidence>
<feature type="region of interest" description="Disordered" evidence="4">
    <location>
        <begin position="171"/>
        <end position="191"/>
    </location>
</feature>
<evidence type="ECO:0000256" key="3">
    <source>
        <dbReference type="ARBA" id="ARBA00023315"/>
    </source>
</evidence>
<dbReference type="InterPro" id="IPR001451">
    <property type="entry name" value="Hexapep"/>
</dbReference>
<keyword evidence="6" id="KW-1185">Reference proteome</keyword>
<dbReference type="Gene3D" id="2.160.10.10">
    <property type="entry name" value="Hexapeptide repeat proteins"/>
    <property type="match status" value="1"/>
</dbReference>
<dbReference type="Proteomes" id="UP001267426">
    <property type="component" value="Unassembled WGS sequence"/>
</dbReference>
<reference evidence="5 6" key="1">
    <citation type="submission" date="2023-09" db="EMBL/GenBank/DDBJ databases">
        <authorList>
            <person name="Rey-Velasco X."/>
        </authorList>
    </citation>
    <scope>NUCLEOTIDE SEQUENCE [LARGE SCALE GENOMIC DNA]</scope>
    <source>
        <strain evidence="5 6">F394</strain>
    </source>
</reference>
<dbReference type="PROSITE" id="PS00101">
    <property type="entry name" value="HEXAPEP_TRANSFERASES"/>
    <property type="match status" value="1"/>
</dbReference>
<dbReference type="CDD" id="cd04645">
    <property type="entry name" value="LbH_gamma_CA_like"/>
    <property type="match status" value="1"/>
</dbReference>
<name>A0ABU3BRD2_9BACT</name>
<accession>A0ABU3BRD2</accession>
<evidence type="ECO:0000256" key="2">
    <source>
        <dbReference type="ARBA" id="ARBA00022737"/>
    </source>
</evidence>
<keyword evidence="2" id="KW-0677">Repeat</keyword>
<keyword evidence="1" id="KW-0808">Transferase</keyword>
<organism evidence="5 6">
    <name type="scientific">Rubrivirga litoralis</name>
    <dbReference type="NCBI Taxonomy" id="3075598"/>
    <lineage>
        <taxon>Bacteria</taxon>
        <taxon>Pseudomonadati</taxon>
        <taxon>Rhodothermota</taxon>
        <taxon>Rhodothermia</taxon>
        <taxon>Rhodothermales</taxon>
        <taxon>Rubricoccaceae</taxon>
        <taxon>Rubrivirga</taxon>
    </lineage>
</organism>
<dbReference type="SUPFAM" id="SSF51161">
    <property type="entry name" value="Trimeric LpxA-like enzymes"/>
    <property type="match status" value="1"/>
</dbReference>
<dbReference type="InterPro" id="IPR011004">
    <property type="entry name" value="Trimer_LpxA-like_sf"/>
</dbReference>